<name>A0A398CFA9_9BURK</name>
<gene>
    <name evidence="1" type="ORF">D3F03_08930</name>
</gene>
<dbReference type="RefSeq" id="WP_119109021.1">
    <property type="nucleotide sequence ID" value="NZ_QXJC01000003.1"/>
</dbReference>
<organism evidence="1 2">
    <name type="scientific">Simplicispira hankyongi</name>
    <dbReference type="NCBI Taxonomy" id="2315688"/>
    <lineage>
        <taxon>Bacteria</taxon>
        <taxon>Pseudomonadati</taxon>
        <taxon>Pseudomonadota</taxon>
        <taxon>Betaproteobacteria</taxon>
        <taxon>Burkholderiales</taxon>
        <taxon>Comamonadaceae</taxon>
        <taxon>Simplicispira</taxon>
    </lineage>
</organism>
<sequence>MVPAHPSSTTHLLYLHGFRSSPQSAKARLMAAYVARLHPSVQFWCPQLPPSPRAAVEMLCAGIAAWPRASMAVIGSSLGGYYASWVAQQCRCPSVLLNPAVDPARDLARHIGDQASWHDPAEHFYFAPEFVDELRALDVQSQPPAARQLAIIAKGDEVLDWHEMLARYPQAQVTLLEGGDHALSDFPAHLATIARFLQLASGTD</sequence>
<comment type="caution">
    <text evidence="1">The sequence shown here is derived from an EMBL/GenBank/DDBJ whole genome shotgun (WGS) entry which is preliminary data.</text>
</comment>
<dbReference type="Proteomes" id="UP000266302">
    <property type="component" value="Unassembled WGS sequence"/>
</dbReference>
<proteinExistence type="predicted"/>
<evidence type="ECO:0000313" key="1">
    <source>
        <dbReference type="EMBL" id="RID98356.1"/>
    </source>
</evidence>
<dbReference type="Pfam" id="PF05728">
    <property type="entry name" value="UPF0227"/>
    <property type="match status" value="1"/>
</dbReference>
<dbReference type="InterPro" id="IPR008886">
    <property type="entry name" value="UPF0227/Esterase_YqiA"/>
</dbReference>
<dbReference type="EMBL" id="QXJC01000003">
    <property type="protein sequence ID" value="RID98356.1"/>
    <property type="molecule type" value="Genomic_DNA"/>
</dbReference>
<evidence type="ECO:0000313" key="2">
    <source>
        <dbReference type="Proteomes" id="UP000266302"/>
    </source>
</evidence>
<dbReference type="PANTHER" id="PTHR35602:SF3">
    <property type="entry name" value="ESTERASE YQIA"/>
    <property type="match status" value="1"/>
</dbReference>
<reference evidence="1 2" key="1">
    <citation type="submission" date="2018-09" db="EMBL/GenBank/DDBJ databases">
        <title>Draft genome of Simplicispira sp. NY-02.</title>
        <authorList>
            <person name="Im W.T."/>
        </authorList>
    </citation>
    <scope>NUCLEOTIDE SEQUENCE [LARGE SCALE GENOMIC DNA]</scope>
    <source>
        <strain evidence="1 2">NY-02</strain>
    </source>
</reference>
<dbReference type="InterPro" id="IPR029058">
    <property type="entry name" value="AB_hydrolase_fold"/>
</dbReference>
<dbReference type="AlphaFoldDB" id="A0A398CFA9"/>
<keyword evidence="2" id="KW-1185">Reference proteome</keyword>
<accession>A0A398CFA9</accession>
<dbReference type="Gene3D" id="3.40.50.1820">
    <property type="entry name" value="alpha/beta hydrolase"/>
    <property type="match status" value="1"/>
</dbReference>
<protein>
    <submittedName>
        <fullName evidence="1">Esterase</fullName>
    </submittedName>
</protein>
<dbReference type="OrthoDB" id="9814831at2"/>
<dbReference type="SUPFAM" id="SSF53474">
    <property type="entry name" value="alpha/beta-Hydrolases"/>
    <property type="match status" value="1"/>
</dbReference>
<dbReference type="PANTHER" id="PTHR35602">
    <property type="entry name" value="ESTERASE YQIA-RELATED"/>
    <property type="match status" value="1"/>
</dbReference>